<comment type="caution">
    <text evidence="2">The sequence shown here is derived from an EMBL/GenBank/DDBJ whole genome shotgun (WGS) entry which is preliminary data.</text>
</comment>
<dbReference type="Gene3D" id="3.30.70.1820">
    <property type="entry name" value="L1 transposable element, RRM domain"/>
    <property type="match status" value="1"/>
</dbReference>
<reference evidence="2" key="1">
    <citation type="journal article" date="2022" name="bioRxiv">
        <title>Sequencing and chromosome-scale assembly of the giantPleurodeles waltlgenome.</title>
        <authorList>
            <person name="Brown T."/>
            <person name="Elewa A."/>
            <person name="Iarovenko S."/>
            <person name="Subramanian E."/>
            <person name="Araus A.J."/>
            <person name="Petzold A."/>
            <person name="Susuki M."/>
            <person name="Suzuki K.-i.T."/>
            <person name="Hayashi T."/>
            <person name="Toyoda A."/>
            <person name="Oliveira C."/>
            <person name="Osipova E."/>
            <person name="Leigh N.D."/>
            <person name="Simon A."/>
            <person name="Yun M.H."/>
        </authorList>
    </citation>
    <scope>NUCLEOTIDE SEQUENCE</scope>
    <source>
        <strain evidence="2">20211129_DDA</strain>
        <tissue evidence="2">Liver</tissue>
    </source>
</reference>
<sequence>MWEIKLTREDASKSTNEQLSLLNTNLQSLNKRVTPVEQRVSDLEDFKSKTDSDVSKLQTELVDLQLKLDDLENRSCRSNLHFVGVPEGRETGTTVMASVADLINKYVRPSIVTKDPDFTIIRGNRVPLQQNPSFSHPLTILVNFSNYRIIEQLLSSFINDKVYRTADDFSFRIYSGIAITAAKRWKEMKNLIKDFKTCGAPAGGVQQSKLKVLYLGMRIFNRLWNRQKPY</sequence>
<dbReference type="PANTHER" id="PTHR11505">
    <property type="entry name" value="L1 TRANSPOSABLE ELEMENT-RELATED"/>
    <property type="match status" value="1"/>
</dbReference>
<name>A0AAV7WRC8_PLEWA</name>
<organism evidence="2 3">
    <name type="scientific">Pleurodeles waltl</name>
    <name type="common">Iberian ribbed newt</name>
    <dbReference type="NCBI Taxonomy" id="8319"/>
    <lineage>
        <taxon>Eukaryota</taxon>
        <taxon>Metazoa</taxon>
        <taxon>Chordata</taxon>
        <taxon>Craniata</taxon>
        <taxon>Vertebrata</taxon>
        <taxon>Euteleostomi</taxon>
        <taxon>Amphibia</taxon>
        <taxon>Batrachia</taxon>
        <taxon>Caudata</taxon>
        <taxon>Salamandroidea</taxon>
        <taxon>Salamandridae</taxon>
        <taxon>Pleurodelinae</taxon>
        <taxon>Pleurodeles</taxon>
    </lineage>
</organism>
<evidence type="ECO:0008006" key="4">
    <source>
        <dbReference type="Google" id="ProtNLM"/>
    </source>
</evidence>
<dbReference type="EMBL" id="JANPWB010000001">
    <property type="protein sequence ID" value="KAJ1215804.1"/>
    <property type="molecule type" value="Genomic_DNA"/>
</dbReference>
<proteinExistence type="predicted"/>
<evidence type="ECO:0000313" key="2">
    <source>
        <dbReference type="EMBL" id="KAJ1215804.1"/>
    </source>
</evidence>
<dbReference type="InterPro" id="IPR004244">
    <property type="entry name" value="Transposase_22"/>
</dbReference>
<dbReference type="AlphaFoldDB" id="A0AAV7WRC8"/>
<keyword evidence="3" id="KW-1185">Reference proteome</keyword>
<protein>
    <recommendedName>
        <fullName evidence="4">Tick transposon</fullName>
    </recommendedName>
</protein>
<feature type="coiled-coil region" evidence="1">
    <location>
        <begin position="12"/>
        <end position="74"/>
    </location>
</feature>
<keyword evidence="1" id="KW-0175">Coiled coil</keyword>
<evidence type="ECO:0000313" key="3">
    <source>
        <dbReference type="Proteomes" id="UP001066276"/>
    </source>
</evidence>
<accession>A0AAV7WRC8</accession>
<dbReference type="Gene3D" id="1.20.5.340">
    <property type="match status" value="1"/>
</dbReference>
<gene>
    <name evidence="2" type="ORF">NDU88_003411</name>
</gene>
<evidence type="ECO:0000256" key="1">
    <source>
        <dbReference type="SAM" id="Coils"/>
    </source>
</evidence>
<dbReference type="Proteomes" id="UP001066276">
    <property type="component" value="Chromosome 1_1"/>
</dbReference>